<dbReference type="AlphaFoldDB" id="A0AAN8I3M9"/>
<sequence>MASFDGKVIAVTGAASGIGKAVAQVLHSRGASLALSDINIDQLKTVAEELTSKDSKQKVITTQLDVTKTDAVNDWITSTVRDLGQLNGAANIAGVFRKRPTFVEHTDEDWDFIMSINSTGVFKCIRAELQHMADGGAIVNAASLAGLTGSPNMVAYNASKHAVIGMTKAAAKEGGPRQIRVNAIAPGFIETPLLDNSGLLDGVEEATMRSIVPQGRVGKATEVAKLVAYLLSDDSSYINAETVKIDGGMRG</sequence>
<dbReference type="GO" id="GO:0016491">
    <property type="term" value="F:oxidoreductase activity"/>
    <property type="evidence" value="ECO:0007669"/>
    <property type="project" value="UniProtKB-KW"/>
</dbReference>
<dbReference type="InterPro" id="IPR020904">
    <property type="entry name" value="Sc_DH/Rdtase_CS"/>
</dbReference>
<dbReference type="Gene3D" id="3.40.50.720">
    <property type="entry name" value="NAD(P)-binding Rossmann-like Domain"/>
    <property type="match status" value="1"/>
</dbReference>
<dbReference type="Proteomes" id="UP001316803">
    <property type="component" value="Unassembled WGS sequence"/>
</dbReference>
<dbReference type="PANTHER" id="PTHR24321:SF8">
    <property type="entry name" value="ESTRADIOL 17-BETA-DEHYDROGENASE 8-RELATED"/>
    <property type="match status" value="1"/>
</dbReference>
<dbReference type="InterPro" id="IPR036291">
    <property type="entry name" value="NAD(P)-bd_dom_sf"/>
</dbReference>
<evidence type="ECO:0000313" key="5">
    <source>
        <dbReference type="Proteomes" id="UP001316803"/>
    </source>
</evidence>
<dbReference type="PRINTS" id="PR00080">
    <property type="entry name" value="SDRFAMILY"/>
</dbReference>
<dbReference type="EMBL" id="JAKLMC020000013">
    <property type="protein sequence ID" value="KAK5952907.1"/>
    <property type="molecule type" value="Genomic_DNA"/>
</dbReference>
<evidence type="ECO:0000313" key="4">
    <source>
        <dbReference type="EMBL" id="KAK5952907.1"/>
    </source>
</evidence>
<dbReference type="FunFam" id="3.40.50.720:FF:000084">
    <property type="entry name" value="Short-chain dehydrogenase reductase"/>
    <property type="match status" value="1"/>
</dbReference>
<dbReference type="PRINTS" id="PR00081">
    <property type="entry name" value="GDHRDH"/>
</dbReference>
<dbReference type="SUPFAM" id="SSF51735">
    <property type="entry name" value="NAD(P)-binding Rossmann-fold domains"/>
    <property type="match status" value="1"/>
</dbReference>
<comment type="caution">
    <text evidence="4">The sequence shown here is derived from an EMBL/GenBank/DDBJ whole genome shotgun (WGS) entry which is preliminary data.</text>
</comment>
<evidence type="ECO:0000256" key="3">
    <source>
        <dbReference type="ARBA" id="ARBA00023002"/>
    </source>
</evidence>
<organism evidence="4 5">
    <name type="scientific">Knufia fluminis</name>
    <dbReference type="NCBI Taxonomy" id="191047"/>
    <lineage>
        <taxon>Eukaryota</taxon>
        <taxon>Fungi</taxon>
        <taxon>Dikarya</taxon>
        <taxon>Ascomycota</taxon>
        <taxon>Pezizomycotina</taxon>
        <taxon>Eurotiomycetes</taxon>
        <taxon>Chaetothyriomycetidae</taxon>
        <taxon>Chaetothyriales</taxon>
        <taxon>Trichomeriaceae</taxon>
        <taxon>Knufia</taxon>
    </lineage>
</organism>
<name>A0AAN8I3M9_9EURO</name>
<protein>
    <submittedName>
        <fullName evidence="4">Uncharacterized protein</fullName>
    </submittedName>
</protein>
<dbReference type="Pfam" id="PF13561">
    <property type="entry name" value="adh_short_C2"/>
    <property type="match status" value="1"/>
</dbReference>
<reference evidence="4 5" key="1">
    <citation type="submission" date="2022-12" db="EMBL/GenBank/DDBJ databases">
        <title>Genomic features and morphological characterization of a novel Knufia sp. strain isolated from spacecraft assembly facility.</title>
        <authorList>
            <person name="Teixeira M."/>
            <person name="Chander A.M."/>
            <person name="Stajich J.E."/>
            <person name="Venkateswaran K."/>
        </authorList>
    </citation>
    <scope>NUCLEOTIDE SEQUENCE [LARGE SCALE GENOMIC DNA]</scope>
    <source>
        <strain evidence="4 5">FJI-L2-BK-P2</strain>
    </source>
</reference>
<dbReference type="PROSITE" id="PS00061">
    <property type="entry name" value="ADH_SHORT"/>
    <property type="match status" value="1"/>
</dbReference>
<keyword evidence="5" id="KW-1185">Reference proteome</keyword>
<gene>
    <name evidence="4" type="ORF">OHC33_006028</name>
</gene>
<dbReference type="PANTHER" id="PTHR24321">
    <property type="entry name" value="DEHYDROGENASES, SHORT CHAIN"/>
    <property type="match status" value="1"/>
</dbReference>
<accession>A0AAN8I3M9</accession>
<comment type="similarity">
    <text evidence="1">Belongs to the short-chain dehydrogenases/reductases (SDR) family.</text>
</comment>
<evidence type="ECO:0000256" key="1">
    <source>
        <dbReference type="ARBA" id="ARBA00006484"/>
    </source>
</evidence>
<dbReference type="InterPro" id="IPR002347">
    <property type="entry name" value="SDR_fam"/>
</dbReference>
<keyword evidence="3" id="KW-0560">Oxidoreductase</keyword>
<keyword evidence="2" id="KW-0521">NADP</keyword>
<evidence type="ECO:0000256" key="2">
    <source>
        <dbReference type="ARBA" id="ARBA00022857"/>
    </source>
</evidence>
<proteinExistence type="inferred from homology"/>